<gene>
    <name evidence="2" type="ORF">E1301_Tti020963</name>
</gene>
<feature type="region of interest" description="Disordered" evidence="1">
    <location>
        <begin position="1"/>
        <end position="43"/>
    </location>
</feature>
<reference evidence="2 3" key="1">
    <citation type="journal article" date="2019" name="Mol. Ecol. Resour.">
        <title>Chromosome-level genome assembly of Triplophysa tibetana, a fish adapted to the harsh high-altitude environment of the Tibetan Plateau.</title>
        <authorList>
            <person name="Yang X."/>
            <person name="Liu H."/>
            <person name="Ma Z."/>
            <person name="Zou Y."/>
            <person name="Zou M."/>
            <person name="Mao Y."/>
            <person name="Li X."/>
            <person name="Wang H."/>
            <person name="Chen T."/>
            <person name="Wang W."/>
            <person name="Yang R."/>
        </authorList>
    </citation>
    <scope>NUCLEOTIDE SEQUENCE [LARGE SCALE GENOMIC DNA]</scope>
    <source>
        <strain evidence="2">TTIB1903HZAU</strain>
        <tissue evidence="2">Muscle</tissue>
    </source>
</reference>
<evidence type="ECO:0000256" key="1">
    <source>
        <dbReference type="SAM" id="MobiDB-lite"/>
    </source>
</evidence>
<evidence type="ECO:0000313" key="3">
    <source>
        <dbReference type="Proteomes" id="UP000324632"/>
    </source>
</evidence>
<dbReference type="PANTHER" id="PTHR23409">
    <property type="entry name" value="RIBONUCLEOSIDE-DIPHOSPHATE REDUCTASE SMALL CHAIN"/>
    <property type="match status" value="1"/>
</dbReference>
<sequence>MSRKRMTRPPGTRRSGQTQKKRKRQPKKTSVVKRKRKTTTSIEKNTYIEVPPLSAISDSTPLEFFIAGTGEDYVDLNNTMLFLRLKITNPDGTDIADGAPVGLINYPGATIFSQVDMSLGDRLISQSSSTHPYRCIIELLTNYGKGALETLFSAGLFYKDTAGHMDTPDPAGGNHVLTKKAAFTNGSNVVQLLTPVHSDIFFQEKLMLNGVDIKIRMTRGKDEFCLMRSDNVAYKLNILTASLFVKKVSVSPAVRLGHAQALLSTTAKYPMDRVCLKNFSIPVGSRVSTQENLFLGTLPKSIVLAMVDNDAFVGSYDKNPFAFKNYDLEFLAIYVDGQQHPAKPLQPEYENGSAVREFYQLALASGRHLKNQSLSIDREEFLFGYTIYMFNLTPDSECSQHISLIKSGNIRLEARFRQPLPRTINLLLYATFDSVLEVSNRRQILVDYY</sequence>
<feature type="compositionally biased region" description="Basic residues" evidence="1">
    <location>
        <begin position="19"/>
        <end position="38"/>
    </location>
</feature>
<dbReference type="GO" id="GO:0004748">
    <property type="term" value="F:ribonucleoside-diphosphate reductase activity, thioredoxin disulfide as acceptor"/>
    <property type="evidence" value="ECO:0007669"/>
    <property type="project" value="TreeGrafter"/>
</dbReference>
<keyword evidence="3" id="KW-1185">Reference proteome</keyword>
<dbReference type="GO" id="GO:0005829">
    <property type="term" value="C:cytosol"/>
    <property type="evidence" value="ECO:0007669"/>
    <property type="project" value="TreeGrafter"/>
</dbReference>
<protein>
    <submittedName>
        <fullName evidence="2">Uncharacterized protein</fullName>
    </submittedName>
</protein>
<dbReference type="GO" id="GO:0009263">
    <property type="term" value="P:deoxyribonucleotide biosynthetic process"/>
    <property type="evidence" value="ECO:0007669"/>
    <property type="project" value="InterPro"/>
</dbReference>
<evidence type="ECO:0000313" key="2">
    <source>
        <dbReference type="EMBL" id="KAA0701651.1"/>
    </source>
</evidence>
<dbReference type="PANTHER" id="PTHR23409:SF21">
    <property type="entry name" value="CAPSID PROTEIN"/>
    <property type="match status" value="1"/>
</dbReference>
<proteinExistence type="predicted"/>
<dbReference type="AlphaFoldDB" id="A0A5A9MXV8"/>
<dbReference type="InterPro" id="IPR000358">
    <property type="entry name" value="RNR_small_fam"/>
</dbReference>
<name>A0A5A9MXV8_9TELE</name>
<dbReference type="Proteomes" id="UP000324632">
    <property type="component" value="Chromosome 25"/>
</dbReference>
<accession>A0A5A9MXV8</accession>
<dbReference type="EMBL" id="SOYY01000025">
    <property type="protein sequence ID" value="KAA0701651.1"/>
    <property type="molecule type" value="Genomic_DNA"/>
</dbReference>
<comment type="caution">
    <text evidence="2">The sequence shown here is derived from an EMBL/GenBank/DDBJ whole genome shotgun (WGS) entry which is preliminary data.</text>
</comment>
<organism evidence="2 3">
    <name type="scientific">Triplophysa tibetana</name>
    <dbReference type="NCBI Taxonomy" id="1572043"/>
    <lineage>
        <taxon>Eukaryota</taxon>
        <taxon>Metazoa</taxon>
        <taxon>Chordata</taxon>
        <taxon>Craniata</taxon>
        <taxon>Vertebrata</taxon>
        <taxon>Euteleostomi</taxon>
        <taxon>Actinopterygii</taxon>
        <taxon>Neopterygii</taxon>
        <taxon>Teleostei</taxon>
        <taxon>Ostariophysi</taxon>
        <taxon>Cypriniformes</taxon>
        <taxon>Nemacheilidae</taxon>
        <taxon>Triplophysa</taxon>
    </lineage>
</organism>